<organism evidence="1 2">
    <name type="scientific">Dryobates pubescens</name>
    <name type="common">Downy woodpecker</name>
    <name type="synonym">Picoides pubescens</name>
    <dbReference type="NCBI Taxonomy" id="118200"/>
    <lineage>
        <taxon>Eukaryota</taxon>
        <taxon>Metazoa</taxon>
        <taxon>Chordata</taxon>
        <taxon>Craniata</taxon>
        <taxon>Vertebrata</taxon>
        <taxon>Euteleostomi</taxon>
        <taxon>Archelosauria</taxon>
        <taxon>Archosauria</taxon>
        <taxon>Dinosauria</taxon>
        <taxon>Saurischia</taxon>
        <taxon>Theropoda</taxon>
        <taxon>Coelurosauria</taxon>
        <taxon>Aves</taxon>
        <taxon>Neognathae</taxon>
        <taxon>Neoaves</taxon>
        <taxon>Telluraves</taxon>
        <taxon>Coraciimorphae</taxon>
        <taxon>Piciformes</taxon>
        <taxon>Picidae</taxon>
        <taxon>Dryobates</taxon>
    </lineage>
</organism>
<dbReference type="Proteomes" id="UP000053875">
    <property type="component" value="Unassembled WGS sequence"/>
</dbReference>
<feature type="non-terminal residue" evidence="1">
    <location>
        <position position="1"/>
    </location>
</feature>
<proteinExistence type="predicted"/>
<evidence type="ECO:0000313" key="1">
    <source>
        <dbReference type="EMBL" id="KFV61126.1"/>
    </source>
</evidence>
<feature type="non-terminal residue" evidence="1">
    <location>
        <position position="180"/>
    </location>
</feature>
<name>A0A093I2W1_DRYPU</name>
<protein>
    <submittedName>
        <fullName evidence="1">Uncharacterized protein</fullName>
    </submittedName>
</protein>
<dbReference type="AlphaFoldDB" id="A0A093I2W1"/>
<reference evidence="1 2" key="1">
    <citation type="submission" date="2014-04" db="EMBL/GenBank/DDBJ databases">
        <title>Genome evolution of avian class.</title>
        <authorList>
            <person name="Zhang G."/>
            <person name="Li C."/>
        </authorList>
    </citation>
    <scope>NUCLEOTIDE SEQUENCE [LARGE SCALE GENOMIC DNA]</scope>
    <source>
        <strain evidence="1">BGI_N307</strain>
    </source>
</reference>
<dbReference type="EMBL" id="KL214719">
    <property type="protein sequence ID" value="KFV61126.1"/>
    <property type="molecule type" value="Genomic_DNA"/>
</dbReference>
<sequence length="180" mass="18939">EENPQASGVQIAGGEVQLLHLVARGAHDRCQDRALERSHLDGGEVDGAEGADGLGREALVLELVQEEEVVHQLRGGQPPAALPDDCLLHGLGNLKGCQVLDGAAQLLEDGTVPAGQYPPHENGEELKDLILGGLVRVAHGAFHTQYAEVDLVQDIIVVVVLLFEQLLCHGVGNSIPVLAA</sequence>
<keyword evidence="2" id="KW-1185">Reference proteome</keyword>
<gene>
    <name evidence="1" type="ORF">N307_03121</name>
</gene>
<accession>A0A093I2W1</accession>
<evidence type="ECO:0000313" key="2">
    <source>
        <dbReference type="Proteomes" id="UP000053875"/>
    </source>
</evidence>